<dbReference type="GeneID" id="300577692"/>
<protein>
    <submittedName>
        <fullName evidence="2">Uncharacterized protein</fullName>
    </submittedName>
</protein>
<evidence type="ECO:0000313" key="3">
    <source>
        <dbReference type="Proteomes" id="UP001642720"/>
    </source>
</evidence>
<sequence>AGLSPVRGAASTTARYRRQGLSNRPGLESPPRLFRKSLQQRGTPSAPLPQLAGGVGLGAFWTGTWAIGKPVKAPRRTRRKCRRALAFSGMECAAVHERFRVSTTPCICTYYRQATSLCRACWAAPSTCESMYVCAALKARTLRLLMCGMYFPRDNVGMRNTGGYL</sequence>
<name>A0ABY2H496_9HYPO</name>
<reference evidence="2 3" key="1">
    <citation type="submission" date="2018-01" db="EMBL/GenBank/DDBJ databases">
        <title>Genome characterization of the sugarcane-associated fungus Trichoderma ghanense CCMA-1212 and their application in lignocelulose bioconversion.</title>
        <authorList>
            <person name="Steindorff A.S."/>
            <person name="Mendes T.D."/>
            <person name="Vilela E.S.D."/>
            <person name="Rodrigues D.S."/>
            <person name="Formighieri E.F."/>
            <person name="Melo I.S."/>
            <person name="Favaro L.C.L."/>
        </authorList>
    </citation>
    <scope>NUCLEOTIDE SEQUENCE [LARGE SCALE GENOMIC DNA]</scope>
    <source>
        <strain evidence="2 3">CCMA-1212</strain>
    </source>
</reference>
<comment type="caution">
    <text evidence="2">The sequence shown here is derived from an EMBL/GenBank/DDBJ whole genome shotgun (WGS) entry which is preliminary data.</text>
</comment>
<organism evidence="2 3">
    <name type="scientific">Trichoderma ghanense</name>
    <dbReference type="NCBI Taxonomy" id="65468"/>
    <lineage>
        <taxon>Eukaryota</taxon>
        <taxon>Fungi</taxon>
        <taxon>Dikarya</taxon>
        <taxon>Ascomycota</taxon>
        <taxon>Pezizomycotina</taxon>
        <taxon>Sordariomycetes</taxon>
        <taxon>Hypocreomycetidae</taxon>
        <taxon>Hypocreales</taxon>
        <taxon>Hypocreaceae</taxon>
        <taxon>Trichoderma</taxon>
    </lineage>
</organism>
<evidence type="ECO:0000313" key="2">
    <source>
        <dbReference type="EMBL" id="TFB02295.1"/>
    </source>
</evidence>
<proteinExistence type="predicted"/>
<gene>
    <name evidence="2" type="ORF">CCMA1212_006001</name>
</gene>
<keyword evidence="3" id="KW-1185">Reference proteome</keyword>
<dbReference type="RefSeq" id="XP_073558496.1">
    <property type="nucleotide sequence ID" value="XM_073703242.1"/>
</dbReference>
<dbReference type="EMBL" id="PPTA01000007">
    <property type="protein sequence ID" value="TFB02295.1"/>
    <property type="molecule type" value="Genomic_DNA"/>
</dbReference>
<evidence type="ECO:0000256" key="1">
    <source>
        <dbReference type="SAM" id="MobiDB-lite"/>
    </source>
</evidence>
<feature type="non-terminal residue" evidence="2">
    <location>
        <position position="1"/>
    </location>
</feature>
<accession>A0ABY2H496</accession>
<dbReference type="Proteomes" id="UP001642720">
    <property type="component" value="Unassembled WGS sequence"/>
</dbReference>
<feature type="region of interest" description="Disordered" evidence="1">
    <location>
        <begin position="1"/>
        <end position="32"/>
    </location>
</feature>